<evidence type="ECO:0000313" key="3">
    <source>
        <dbReference type="EMBL" id="GBN30678.1"/>
    </source>
</evidence>
<organism evidence="2 4">
    <name type="scientific">Araneus ventricosus</name>
    <name type="common">Orbweaver spider</name>
    <name type="synonym">Epeira ventricosa</name>
    <dbReference type="NCBI Taxonomy" id="182803"/>
    <lineage>
        <taxon>Eukaryota</taxon>
        <taxon>Metazoa</taxon>
        <taxon>Ecdysozoa</taxon>
        <taxon>Arthropoda</taxon>
        <taxon>Chelicerata</taxon>
        <taxon>Arachnida</taxon>
        <taxon>Araneae</taxon>
        <taxon>Araneomorphae</taxon>
        <taxon>Entelegynae</taxon>
        <taxon>Araneoidea</taxon>
        <taxon>Araneidae</taxon>
        <taxon>Araneus</taxon>
    </lineage>
</organism>
<comment type="caution">
    <text evidence="2">The sequence shown here is derived from an EMBL/GenBank/DDBJ whole genome shotgun (WGS) entry which is preliminary data.</text>
</comment>
<gene>
    <name evidence="2" type="ORF">AVEN_103730_1</name>
    <name evidence="3" type="ORF">AVEN_147341_1</name>
    <name evidence="1" type="ORF">AVEN_7479_1</name>
</gene>
<proteinExistence type="predicted"/>
<evidence type="ECO:0000313" key="1">
    <source>
        <dbReference type="EMBL" id="GBN30452.1"/>
    </source>
</evidence>
<dbReference type="EMBL" id="BGPR01283996">
    <property type="protein sequence ID" value="GBN30678.1"/>
    <property type="molecule type" value="Genomic_DNA"/>
</dbReference>
<name>A0A4Y2MV72_ARAVE</name>
<evidence type="ECO:0000313" key="2">
    <source>
        <dbReference type="EMBL" id="GBN30472.1"/>
    </source>
</evidence>
<dbReference type="Proteomes" id="UP000499080">
    <property type="component" value="Unassembled WGS sequence"/>
</dbReference>
<sequence>MSRALDSILKPAIRLKDSHAICPKPGLFPSILIEKYRHAIHLIFKRTVSLNEGRGAIFFPSPQLLVNHSSIFSSQQIVIYATLKARLQSTQGIVLSLASFRVPLKRDFKLQRFRSDFSPEGIPITRSHLADFHRFLWAFSFSSSKISSLSVK</sequence>
<keyword evidence="4" id="KW-1185">Reference proteome</keyword>
<protein>
    <submittedName>
        <fullName evidence="2">Uncharacterized protein</fullName>
    </submittedName>
</protein>
<dbReference type="EMBL" id="BGPR01283892">
    <property type="protein sequence ID" value="GBN30452.1"/>
    <property type="molecule type" value="Genomic_DNA"/>
</dbReference>
<dbReference type="AlphaFoldDB" id="A0A4Y2MV72"/>
<reference evidence="2 4" key="1">
    <citation type="journal article" date="2019" name="Sci. Rep.">
        <title>Orb-weaving spider Araneus ventricosus genome elucidates the spidroin gene catalogue.</title>
        <authorList>
            <person name="Kono N."/>
            <person name="Nakamura H."/>
            <person name="Ohtoshi R."/>
            <person name="Moran D.A.P."/>
            <person name="Shinohara A."/>
            <person name="Yoshida Y."/>
            <person name="Fujiwara M."/>
            <person name="Mori M."/>
            <person name="Tomita M."/>
            <person name="Arakawa K."/>
        </authorList>
    </citation>
    <scope>NUCLEOTIDE SEQUENCE [LARGE SCALE GENOMIC DNA]</scope>
</reference>
<evidence type="ECO:0000313" key="4">
    <source>
        <dbReference type="Proteomes" id="UP000499080"/>
    </source>
</evidence>
<accession>A0A4Y2MV72</accession>
<dbReference type="EMBL" id="BGPR01283898">
    <property type="protein sequence ID" value="GBN30472.1"/>
    <property type="molecule type" value="Genomic_DNA"/>
</dbReference>